<dbReference type="InParanoid" id="Q6YRV1"/>
<dbReference type="AlphaFoldDB" id="Q6YRV1"/>
<dbReference type="Proteomes" id="UP000001425">
    <property type="component" value="Plasmid pSYSX"/>
</dbReference>
<evidence type="ECO:0000313" key="9">
    <source>
        <dbReference type="Proteomes" id="UP000001425"/>
    </source>
</evidence>
<sequence length="471" mass="52720">MNNQISLTLRESHLQELRKSLWHSDGKEKAAYLICGEVSIQADPWTSMPRKKYLSVEVIPIPDNEIVSHSPQHITWSTDSFVRVLKLAQQKNLTVAIIHTHGKNGARFSEQDDVNEPDLVQLAQNRNGQDTKLLSLILTADGDLVGRCWFNPKEYQPLDLIMCVGDRLQLHYPERGNGISSPIFQRQALAFGEALTQDLSTLRIGIVGCGGTGSAVAMLLPKLGVRQIALFDQDIVEFTNLNRLHGATFNDAQEGLPKVEVIRRSLTDLGIGVEVRTYRAWINDPMCQDALKTCDIIFGCTDDHAGRLLLNRFAYYYLTPIFDVGLAIEVDRSETLRMQALDGRVTTLIPPNTCLLCREIINPEQAFGESLKREQPEEYKRRKEEAYVIGEGNPSPAVVLFTTDVANMAIQELVHRLQGFRGKNGAIANRVKKYHLREDRQLGASADVNCPLCSTDKLWGKGDVEPFLGMV</sequence>
<dbReference type="GO" id="GO:0046872">
    <property type="term" value="F:metal ion binding"/>
    <property type="evidence" value="ECO:0007669"/>
    <property type="project" value="UniProtKB-KW"/>
</dbReference>
<keyword evidence="2" id="KW-0479">Metal-binding</keyword>
<dbReference type="InterPro" id="IPR045886">
    <property type="entry name" value="ThiF/MoeB/HesA"/>
</dbReference>
<protein>
    <submittedName>
        <fullName evidence="8">Sll6053 protein</fullName>
    </submittedName>
</protein>
<evidence type="ECO:0000256" key="5">
    <source>
        <dbReference type="ARBA" id="ARBA00023049"/>
    </source>
</evidence>
<keyword evidence="8" id="KW-0614">Plasmid</keyword>
<dbReference type="InterPro" id="IPR000594">
    <property type="entry name" value="ThiF_NAD_FAD-bd"/>
</dbReference>
<dbReference type="InterPro" id="IPR028090">
    <property type="entry name" value="JAB_dom_prok"/>
</dbReference>
<evidence type="ECO:0000256" key="4">
    <source>
        <dbReference type="ARBA" id="ARBA00022833"/>
    </source>
</evidence>
<dbReference type="GO" id="GO:0004792">
    <property type="term" value="F:thiosulfate-cyanide sulfurtransferase activity"/>
    <property type="evidence" value="ECO:0000318"/>
    <property type="project" value="GO_Central"/>
</dbReference>
<dbReference type="PANTHER" id="PTHR43267:SF1">
    <property type="entry name" value="TRNA THREONYLCARBAMOYLADENOSINE DEHYDRATASE"/>
    <property type="match status" value="1"/>
</dbReference>
<evidence type="ECO:0000259" key="6">
    <source>
        <dbReference type="Pfam" id="PF00899"/>
    </source>
</evidence>
<dbReference type="GO" id="GO:0005737">
    <property type="term" value="C:cytoplasm"/>
    <property type="evidence" value="ECO:0000318"/>
    <property type="project" value="GO_Central"/>
</dbReference>
<keyword evidence="9" id="KW-1185">Reference proteome</keyword>
<proteinExistence type="predicted"/>
<dbReference type="GO" id="GO:0008237">
    <property type="term" value="F:metallopeptidase activity"/>
    <property type="evidence" value="ECO:0007669"/>
    <property type="project" value="UniProtKB-KW"/>
</dbReference>
<dbReference type="Pfam" id="PF14464">
    <property type="entry name" value="Prok-JAB"/>
    <property type="match status" value="1"/>
</dbReference>
<keyword evidence="4" id="KW-0862">Zinc</keyword>
<gene>
    <name evidence="8" type="ordered locus">sll6053</name>
</gene>
<feature type="domain" description="THIF-type NAD/FAD binding fold" evidence="6">
    <location>
        <begin position="185"/>
        <end position="439"/>
    </location>
</feature>
<feature type="domain" description="JAB" evidence="7">
    <location>
        <begin position="11"/>
        <end position="140"/>
    </location>
</feature>
<accession>Q6YRV1</accession>
<keyword evidence="5" id="KW-0482">Metalloprotease</keyword>
<dbReference type="GO" id="GO:0006508">
    <property type="term" value="P:proteolysis"/>
    <property type="evidence" value="ECO:0007669"/>
    <property type="project" value="UniProtKB-KW"/>
</dbReference>
<dbReference type="GO" id="GO:0016779">
    <property type="term" value="F:nucleotidyltransferase activity"/>
    <property type="evidence" value="ECO:0000318"/>
    <property type="project" value="GO_Central"/>
</dbReference>
<dbReference type="InterPro" id="IPR035985">
    <property type="entry name" value="Ubiquitin-activating_enz"/>
</dbReference>
<name>Q6YRV1_SYNY3</name>
<dbReference type="CDD" id="cd01483">
    <property type="entry name" value="E1_enzyme_family"/>
    <property type="match status" value="1"/>
</dbReference>
<organism evidence="8 9">
    <name type="scientific">Synechocystis sp. (strain ATCC 27184 / PCC 6803 / Kazusa)</name>
    <dbReference type="NCBI Taxonomy" id="1111708"/>
    <lineage>
        <taxon>Bacteria</taxon>
        <taxon>Bacillati</taxon>
        <taxon>Cyanobacteriota</taxon>
        <taxon>Cyanophyceae</taxon>
        <taxon>Synechococcales</taxon>
        <taxon>Merismopediaceae</taxon>
        <taxon>Synechocystis</taxon>
    </lineage>
</organism>
<evidence type="ECO:0000256" key="1">
    <source>
        <dbReference type="ARBA" id="ARBA00022670"/>
    </source>
</evidence>
<dbReference type="Gene3D" id="3.40.50.720">
    <property type="entry name" value="NAD(P)-binding Rossmann-like Domain"/>
    <property type="match status" value="1"/>
</dbReference>
<dbReference type="Pfam" id="PF00899">
    <property type="entry name" value="ThiF"/>
    <property type="match status" value="1"/>
</dbReference>
<keyword evidence="3" id="KW-0378">Hydrolase</keyword>
<dbReference type="KEGG" id="syn:sll6053"/>
<dbReference type="EnsemblBacteria" id="BAD02110">
    <property type="protein sequence ID" value="BAD02110"/>
    <property type="gene ID" value="BAD02110"/>
</dbReference>
<dbReference type="GO" id="GO:0008641">
    <property type="term" value="F:ubiquitin-like modifier activating enzyme activity"/>
    <property type="evidence" value="ECO:0007669"/>
    <property type="project" value="InterPro"/>
</dbReference>
<keyword evidence="1" id="KW-0645">Protease</keyword>
<geneLocation type="plasmid" evidence="8 9">
    <name>pSYSX</name>
</geneLocation>
<dbReference type="PANTHER" id="PTHR43267">
    <property type="entry name" value="TRNA THREONYLCARBAMOYLADENOSINE DEHYDRATASE"/>
    <property type="match status" value="1"/>
</dbReference>
<dbReference type="EMBL" id="AP006585">
    <property type="protein sequence ID" value="BAD02110.1"/>
    <property type="molecule type" value="Genomic_DNA"/>
</dbReference>
<evidence type="ECO:0000256" key="3">
    <source>
        <dbReference type="ARBA" id="ARBA00022801"/>
    </source>
</evidence>
<evidence type="ECO:0000313" key="8">
    <source>
        <dbReference type="EMBL" id="BAD02110.1"/>
    </source>
</evidence>
<evidence type="ECO:0000259" key="7">
    <source>
        <dbReference type="Pfam" id="PF14464"/>
    </source>
</evidence>
<reference evidence="8 9" key="1">
    <citation type="journal article" date="2003" name="DNA Res.">
        <title>Structural analysis of four large plasmids harboring in a unicellular cyanobacterium, Synechocystis sp. PCC 6803.</title>
        <authorList>
            <person name="Kaneko T."/>
            <person name="Nakamura Y."/>
            <person name="Sasamoto S."/>
            <person name="Watanabe A."/>
            <person name="Kohara M."/>
            <person name="Matsumoto M."/>
            <person name="Shimpo S."/>
            <person name="Yamada M."/>
            <person name="Tabata S."/>
        </authorList>
    </citation>
    <scope>NUCLEOTIDE SEQUENCE [LARGE SCALE GENOMIC DNA]</scope>
    <source>
        <strain evidence="9">ATCC 27184 / PCC 6803 / Kazusa</strain>
    </source>
</reference>
<dbReference type="SUPFAM" id="SSF69572">
    <property type="entry name" value="Activating enzymes of the ubiquitin-like proteins"/>
    <property type="match status" value="1"/>
</dbReference>
<evidence type="ECO:0000256" key="2">
    <source>
        <dbReference type="ARBA" id="ARBA00022723"/>
    </source>
</evidence>